<evidence type="ECO:0000313" key="2">
    <source>
        <dbReference type="Proteomes" id="UP000292052"/>
    </source>
</evidence>
<dbReference type="Proteomes" id="UP000292052">
    <property type="component" value="Unassembled WGS sequence"/>
</dbReference>
<dbReference type="AlphaFoldDB" id="A0A482VHK8"/>
<proteinExistence type="predicted"/>
<accession>A0A482VHK8</accession>
<organism evidence="1 2">
    <name type="scientific">Asbolus verrucosus</name>
    <name type="common">Desert ironclad beetle</name>
    <dbReference type="NCBI Taxonomy" id="1661398"/>
    <lineage>
        <taxon>Eukaryota</taxon>
        <taxon>Metazoa</taxon>
        <taxon>Ecdysozoa</taxon>
        <taxon>Arthropoda</taxon>
        <taxon>Hexapoda</taxon>
        <taxon>Insecta</taxon>
        <taxon>Pterygota</taxon>
        <taxon>Neoptera</taxon>
        <taxon>Endopterygota</taxon>
        <taxon>Coleoptera</taxon>
        <taxon>Polyphaga</taxon>
        <taxon>Cucujiformia</taxon>
        <taxon>Tenebrionidae</taxon>
        <taxon>Pimeliinae</taxon>
        <taxon>Asbolus</taxon>
    </lineage>
</organism>
<dbReference type="EMBL" id="QDEB01100715">
    <property type="protein sequence ID" value="RZC32007.1"/>
    <property type="molecule type" value="Genomic_DNA"/>
</dbReference>
<protein>
    <submittedName>
        <fullName evidence="1">Uncharacterized protein</fullName>
    </submittedName>
</protein>
<sequence length="104" mass="11971">MENGLILCKLALKNFGNQDIHFSWLSSGKLNVKSIGRPKKKTPEVVEEVRGLMEAILSKSIRKLSQQIHLSYGTSHTILKKDLHMFPYKVQVYHKILPRDFVPK</sequence>
<gene>
    <name evidence="1" type="ORF">BDFB_004354</name>
</gene>
<dbReference type="OrthoDB" id="8195099at2759"/>
<feature type="non-terminal residue" evidence="1">
    <location>
        <position position="104"/>
    </location>
</feature>
<reference evidence="1 2" key="1">
    <citation type="submission" date="2017-03" db="EMBL/GenBank/DDBJ databases">
        <title>Genome of the blue death feigning beetle - Asbolus verrucosus.</title>
        <authorList>
            <person name="Rider S.D."/>
        </authorList>
    </citation>
    <scope>NUCLEOTIDE SEQUENCE [LARGE SCALE GENOMIC DNA]</scope>
    <source>
        <strain evidence="1">Butters</strain>
        <tissue evidence="1">Head and leg muscle</tissue>
    </source>
</reference>
<evidence type="ECO:0000313" key="1">
    <source>
        <dbReference type="EMBL" id="RZC32007.1"/>
    </source>
</evidence>
<name>A0A482VHK8_ASBVE</name>
<comment type="caution">
    <text evidence="1">The sequence shown here is derived from an EMBL/GenBank/DDBJ whole genome shotgun (WGS) entry which is preliminary data.</text>
</comment>
<keyword evidence="2" id="KW-1185">Reference proteome</keyword>